<feature type="domain" description="Homeobox" evidence="11">
    <location>
        <begin position="67"/>
        <end position="127"/>
    </location>
</feature>
<feature type="DNA-binding region" description="Homeobox" evidence="8">
    <location>
        <begin position="69"/>
        <end position="128"/>
    </location>
</feature>
<dbReference type="FunFam" id="1.10.10.60:FF:000577">
    <property type="entry name" value="Homeobox-leucine zipper protein 18"/>
    <property type="match status" value="1"/>
</dbReference>
<dbReference type="EMBL" id="QGNW01002582">
    <property type="protein sequence ID" value="RVW16951.1"/>
    <property type="molecule type" value="Genomic_DNA"/>
</dbReference>
<dbReference type="AlphaFoldDB" id="A0A438C145"/>
<evidence type="ECO:0000313" key="13">
    <source>
        <dbReference type="Proteomes" id="UP000288805"/>
    </source>
</evidence>
<evidence type="ECO:0000256" key="4">
    <source>
        <dbReference type="ARBA" id="ARBA00023125"/>
    </source>
</evidence>
<evidence type="ECO:0000256" key="5">
    <source>
        <dbReference type="ARBA" id="ARBA00023155"/>
    </source>
</evidence>
<dbReference type="PANTHER" id="PTHR45714:SF8">
    <property type="entry name" value="HOMEOBOX-LEUCINE ZIPPER PROTEIN ATHB-17"/>
    <property type="match status" value="1"/>
</dbReference>
<dbReference type="InterPro" id="IPR050762">
    <property type="entry name" value="HD-ZIP_Homeobox_LZ_Class_II"/>
</dbReference>
<reference evidence="12 13" key="1">
    <citation type="journal article" date="2018" name="PLoS Genet.">
        <title>Population sequencing reveals clonal diversity and ancestral inbreeding in the grapevine cultivar Chardonnay.</title>
        <authorList>
            <person name="Roach M.J."/>
            <person name="Johnson D.L."/>
            <person name="Bohlmann J."/>
            <person name="van Vuuren H.J."/>
            <person name="Jones S.J."/>
            <person name="Pretorius I.S."/>
            <person name="Schmidt S.A."/>
            <person name="Borneman A.R."/>
        </authorList>
    </citation>
    <scope>NUCLEOTIDE SEQUENCE [LARGE SCALE GENOMIC DNA]</scope>
    <source>
        <strain evidence="13">cv. Chardonnay</strain>
        <tissue evidence="12">Leaf</tissue>
    </source>
</reference>
<accession>A0A438C145</accession>
<evidence type="ECO:0000259" key="11">
    <source>
        <dbReference type="PROSITE" id="PS50071"/>
    </source>
</evidence>
<evidence type="ECO:0000256" key="2">
    <source>
        <dbReference type="ARBA" id="ARBA00006074"/>
    </source>
</evidence>
<evidence type="ECO:0000256" key="8">
    <source>
        <dbReference type="PROSITE-ProRule" id="PRU00108"/>
    </source>
</evidence>
<comment type="similarity">
    <text evidence="2">Belongs to the HD-ZIP homeobox family. Class II subfamily.</text>
</comment>
<comment type="caution">
    <text evidence="12">The sequence shown here is derived from an EMBL/GenBank/DDBJ whole genome shotgun (WGS) entry which is preliminary data.</text>
</comment>
<dbReference type="InterPro" id="IPR009057">
    <property type="entry name" value="Homeodomain-like_sf"/>
</dbReference>
<dbReference type="Pfam" id="PF00046">
    <property type="entry name" value="Homeodomain"/>
    <property type="match status" value="1"/>
</dbReference>
<dbReference type="PROSITE" id="PS50071">
    <property type="entry name" value="HOMEOBOX_2"/>
    <property type="match status" value="1"/>
</dbReference>
<dbReference type="GO" id="GO:0043565">
    <property type="term" value="F:sequence-specific DNA binding"/>
    <property type="evidence" value="ECO:0007669"/>
    <property type="project" value="InterPro"/>
</dbReference>
<dbReference type="PANTHER" id="PTHR45714">
    <property type="entry name" value="HOMEOBOX-LEUCINE ZIPPER PROTEIN HAT14"/>
    <property type="match status" value="1"/>
</dbReference>
<dbReference type="SMART" id="SM00389">
    <property type="entry name" value="HOX"/>
    <property type="match status" value="1"/>
</dbReference>
<dbReference type="InterPro" id="IPR003106">
    <property type="entry name" value="Leu_zip_homeo"/>
</dbReference>
<keyword evidence="6" id="KW-0804">Transcription</keyword>
<feature type="compositionally biased region" description="Low complexity" evidence="10">
    <location>
        <begin position="273"/>
        <end position="284"/>
    </location>
</feature>
<feature type="region of interest" description="Disordered" evidence="10">
    <location>
        <begin position="49"/>
        <end position="75"/>
    </location>
</feature>
<sequence length="295" mass="32745">MDVIPMRSSSLELTISVPGFTSSPSLPSSAGEGVCGVRDLDINQVPLGAEEEWTTGSMEDEEESGNGGPPRKKLRLSKDQSRLLEESFRQNHTLNPKQKEALAMQLKLRPRQVEVWFQNRRARFGAKVELSTGIPKKEKRITCANGNASTNPNPLSVSVGRIQIISHLNGLGCHFPRLHRREEVGKLATIEGRSKLKQTEMECEYLKRWFGSLTEQNRRLQREVEELRAMKVAPPTVISPHSCEPLPASTLTMCPRCERVTTTSLGKDPTNRTTSPTLSSKLPTALHSRHSSAAC</sequence>
<evidence type="ECO:0000256" key="7">
    <source>
        <dbReference type="ARBA" id="ARBA00023242"/>
    </source>
</evidence>
<evidence type="ECO:0000256" key="1">
    <source>
        <dbReference type="ARBA" id="ARBA00004123"/>
    </source>
</evidence>
<organism evidence="12 13">
    <name type="scientific">Vitis vinifera</name>
    <name type="common">Grape</name>
    <dbReference type="NCBI Taxonomy" id="29760"/>
    <lineage>
        <taxon>Eukaryota</taxon>
        <taxon>Viridiplantae</taxon>
        <taxon>Streptophyta</taxon>
        <taxon>Embryophyta</taxon>
        <taxon>Tracheophyta</taxon>
        <taxon>Spermatophyta</taxon>
        <taxon>Magnoliopsida</taxon>
        <taxon>eudicotyledons</taxon>
        <taxon>Gunneridae</taxon>
        <taxon>Pentapetalae</taxon>
        <taxon>rosids</taxon>
        <taxon>Vitales</taxon>
        <taxon>Vitaceae</taxon>
        <taxon>Viteae</taxon>
        <taxon>Vitis</taxon>
    </lineage>
</organism>
<dbReference type="SMART" id="SM00340">
    <property type="entry name" value="HALZ"/>
    <property type="match status" value="1"/>
</dbReference>
<evidence type="ECO:0000256" key="3">
    <source>
        <dbReference type="ARBA" id="ARBA00023015"/>
    </source>
</evidence>
<evidence type="ECO:0000256" key="9">
    <source>
        <dbReference type="RuleBase" id="RU000682"/>
    </source>
</evidence>
<proteinExistence type="inferred from homology"/>
<feature type="region of interest" description="Disordered" evidence="10">
    <location>
        <begin position="262"/>
        <end position="295"/>
    </location>
</feature>
<name>A0A438C145_VITVI</name>
<keyword evidence="4 8" id="KW-0238">DNA-binding</keyword>
<dbReference type="GO" id="GO:0005634">
    <property type="term" value="C:nucleus"/>
    <property type="evidence" value="ECO:0007669"/>
    <property type="project" value="UniProtKB-SubCell"/>
</dbReference>
<dbReference type="Pfam" id="PF02183">
    <property type="entry name" value="HALZ"/>
    <property type="match status" value="1"/>
</dbReference>
<evidence type="ECO:0000256" key="6">
    <source>
        <dbReference type="ARBA" id="ARBA00023163"/>
    </source>
</evidence>
<dbReference type="CDD" id="cd00086">
    <property type="entry name" value="homeodomain"/>
    <property type="match status" value="1"/>
</dbReference>
<evidence type="ECO:0000256" key="10">
    <source>
        <dbReference type="SAM" id="MobiDB-lite"/>
    </source>
</evidence>
<gene>
    <name evidence="12" type="primary">ATHB-17</name>
    <name evidence="12" type="ORF">CK203_070642</name>
</gene>
<keyword evidence="3" id="KW-0805">Transcription regulation</keyword>
<feature type="compositionally biased region" description="Acidic residues" evidence="10">
    <location>
        <begin position="49"/>
        <end position="64"/>
    </location>
</feature>
<dbReference type="InterPro" id="IPR001356">
    <property type="entry name" value="HD"/>
</dbReference>
<dbReference type="Proteomes" id="UP000288805">
    <property type="component" value="Unassembled WGS sequence"/>
</dbReference>
<protein>
    <submittedName>
        <fullName evidence="12">Homeobox-leucine zipper protein ATHB-17</fullName>
    </submittedName>
</protein>
<dbReference type="GO" id="GO:0006355">
    <property type="term" value="P:regulation of DNA-templated transcription"/>
    <property type="evidence" value="ECO:0007669"/>
    <property type="project" value="InterPro"/>
</dbReference>
<dbReference type="OrthoDB" id="6159439at2759"/>
<evidence type="ECO:0000313" key="12">
    <source>
        <dbReference type="EMBL" id="RVW16951.1"/>
    </source>
</evidence>
<keyword evidence="7 8" id="KW-0539">Nucleus</keyword>
<dbReference type="SUPFAM" id="SSF46689">
    <property type="entry name" value="Homeodomain-like"/>
    <property type="match status" value="1"/>
</dbReference>
<comment type="subcellular location">
    <subcellularLocation>
        <location evidence="1 8 9">Nucleus</location>
    </subcellularLocation>
</comment>
<keyword evidence="5 8" id="KW-0371">Homeobox</keyword>
<dbReference type="Gene3D" id="1.10.10.60">
    <property type="entry name" value="Homeodomain-like"/>
    <property type="match status" value="1"/>
</dbReference>